<evidence type="ECO:0000256" key="7">
    <source>
        <dbReference type="ARBA" id="ARBA00022679"/>
    </source>
</evidence>
<evidence type="ECO:0000256" key="8">
    <source>
        <dbReference type="ARBA" id="ARBA00022741"/>
    </source>
</evidence>
<comment type="catalytic activity">
    <reaction evidence="11">
        <text>L-threonyl-[protein] + ATP = O-phospho-L-threonyl-[protein] + ADP + H(+)</text>
        <dbReference type="Rhea" id="RHEA:46608"/>
        <dbReference type="Rhea" id="RHEA-COMP:11060"/>
        <dbReference type="Rhea" id="RHEA-COMP:11605"/>
        <dbReference type="ChEBI" id="CHEBI:15378"/>
        <dbReference type="ChEBI" id="CHEBI:30013"/>
        <dbReference type="ChEBI" id="CHEBI:30616"/>
        <dbReference type="ChEBI" id="CHEBI:61977"/>
        <dbReference type="ChEBI" id="CHEBI:456216"/>
        <dbReference type="EC" id="2.7.11.1"/>
    </reaction>
</comment>
<dbReference type="InterPro" id="IPR024604">
    <property type="entry name" value="GSG2_C"/>
</dbReference>
<dbReference type="PROSITE" id="PS50011">
    <property type="entry name" value="PROTEIN_KINASE_DOM"/>
    <property type="match status" value="1"/>
</dbReference>
<evidence type="ECO:0000256" key="5">
    <source>
        <dbReference type="ARBA" id="ARBA00022490"/>
    </source>
</evidence>
<dbReference type="GO" id="GO:0005524">
    <property type="term" value="F:ATP binding"/>
    <property type="evidence" value="ECO:0007669"/>
    <property type="project" value="UniProtKB-UniRule"/>
</dbReference>
<evidence type="ECO:0000256" key="11">
    <source>
        <dbReference type="ARBA" id="ARBA00047899"/>
    </source>
</evidence>
<feature type="domain" description="Protein kinase" evidence="14">
    <location>
        <begin position="85"/>
        <end position="398"/>
    </location>
</feature>
<keyword evidence="7" id="KW-0808">Transferase</keyword>
<dbReference type="PROSITE" id="PS00107">
    <property type="entry name" value="PROTEIN_KINASE_ATP"/>
    <property type="match status" value="1"/>
</dbReference>
<dbReference type="Proteomes" id="UP001153712">
    <property type="component" value="Chromosome 1"/>
</dbReference>
<evidence type="ECO:0000256" key="1">
    <source>
        <dbReference type="ARBA" id="ARBA00004286"/>
    </source>
</evidence>
<dbReference type="EC" id="2.7.11.1" evidence="3"/>
<reference evidence="15" key="1">
    <citation type="submission" date="2022-01" db="EMBL/GenBank/DDBJ databases">
        <authorList>
            <person name="King R."/>
        </authorList>
    </citation>
    <scope>NUCLEOTIDE SEQUENCE</scope>
</reference>
<evidence type="ECO:0000256" key="9">
    <source>
        <dbReference type="ARBA" id="ARBA00022777"/>
    </source>
</evidence>
<dbReference type="GO" id="GO:0005634">
    <property type="term" value="C:nucleus"/>
    <property type="evidence" value="ECO:0007669"/>
    <property type="project" value="TreeGrafter"/>
</dbReference>
<sequence>MHFYKPSSPITNPSCMPFTPHESLSGYDRFGDIQDSLKRTFDNGSFIDAKWLQGVPELTARDLVLRQCGQTGPTSFSEFLPESTLKCCHKIGEGVYGEVFLFRNPKGGTSVIKIIPVEGDLIVNGEKQKKFEEILSEILITSELSNLRNHERNRTMAFTEIQKIQCVRGKYPEALIELWDEFQETYGSKNDCPDMFADDQLYVIFQMKYGGRDLESFQFFDAKQAYSVIQQIALGLAVAEKELKFEHRDLHWGNALALTVPEDETVSYKLDDELYHIPSNGVRITIIDFTFSRIENDDVTVFQDLGLDEDLFVASGDYQFDVYRLMREKNGNNWNKFEPYSNILWLHYILDKAVKDLRYTNVKTKIHRFYLKQLKMLGDDVLNYGNVKDFVYDKFISL</sequence>
<dbReference type="Gene3D" id="3.30.200.20">
    <property type="entry name" value="Phosphorylase Kinase, domain 1"/>
    <property type="match status" value="1"/>
</dbReference>
<dbReference type="GO" id="GO:0072354">
    <property type="term" value="F:histone H3T3 kinase activity"/>
    <property type="evidence" value="ECO:0007669"/>
    <property type="project" value="TreeGrafter"/>
</dbReference>
<keyword evidence="4" id="KW-0158">Chromosome</keyword>
<evidence type="ECO:0000256" key="2">
    <source>
        <dbReference type="ARBA" id="ARBA00004496"/>
    </source>
</evidence>
<evidence type="ECO:0000313" key="16">
    <source>
        <dbReference type="Proteomes" id="UP001153712"/>
    </source>
</evidence>
<dbReference type="InterPro" id="IPR017441">
    <property type="entry name" value="Protein_kinase_ATP_BS"/>
</dbReference>
<keyword evidence="16" id="KW-1185">Reference proteome</keyword>
<dbReference type="PANTHER" id="PTHR24419:SF18">
    <property type="entry name" value="SERINE_THREONINE-PROTEIN KINASE HASPIN"/>
    <property type="match status" value="1"/>
</dbReference>
<keyword evidence="5" id="KW-0963">Cytoplasm</keyword>
<dbReference type="GO" id="GO:0000278">
    <property type="term" value="P:mitotic cell cycle"/>
    <property type="evidence" value="ECO:0007669"/>
    <property type="project" value="TreeGrafter"/>
</dbReference>
<dbReference type="InterPro" id="IPR000719">
    <property type="entry name" value="Prot_kinase_dom"/>
</dbReference>
<name>A0A9N9XJH9_PHYSR</name>
<feature type="binding site" evidence="13">
    <location>
        <position position="113"/>
    </location>
    <ligand>
        <name>ATP</name>
        <dbReference type="ChEBI" id="CHEBI:30616"/>
    </ligand>
</feature>
<dbReference type="EMBL" id="OU900094">
    <property type="protein sequence ID" value="CAG9854776.1"/>
    <property type="molecule type" value="Genomic_DNA"/>
</dbReference>
<dbReference type="GO" id="GO:0005737">
    <property type="term" value="C:cytoplasm"/>
    <property type="evidence" value="ECO:0007669"/>
    <property type="project" value="UniProtKB-SubCell"/>
</dbReference>
<dbReference type="Gene3D" id="1.10.510.10">
    <property type="entry name" value="Transferase(Phosphotransferase) domain 1"/>
    <property type="match status" value="1"/>
</dbReference>
<gene>
    <name evidence="15" type="ORF">PHYEVI_LOCUS1236</name>
</gene>
<evidence type="ECO:0000256" key="10">
    <source>
        <dbReference type="ARBA" id="ARBA00022840"/>
    </source>
</evidence>
<evidence type="ECO:0000256" key="13">
    <source>
        <dbReference type="PROSITE-ProRule" id="PRU10141"/>
    </source>
</evidence>
<keyword evidence="6" id="KW-0723">Serine/threonine-protein kinase</keyword>
<evidence type="ECO:0000256" key="3">
    <source>
        <dbReference type="ARBA" id="ARBA00012513"/>
    </source>
</evidence>
<dbReference type="PANTHER" id="PTHR24419">
    <property type="entry name" value="INTERLEUKIN-1 RECEPTOR-ASSOCIATED KINASE"/>
    <property type="match status" value="1"/>
</dbReference>
<evidence type="ECO:0000256" key="12">
    <source>
        <dbReference type="ARBA" id="ARBA00048679"/>
    </source>
</evidence>
<comment type="subcellular location">
    <subcellularLocation>
        <location evidence="1">Chromosome</location>
    </subcellularLocation>
    <subcellularLocation>
        <location evidence="2">Cytoplasm</location>
    </subcellularLocation>
</comment>
<accession>A0A9N9XJH9</accession>
<dbReference type="FunFam" id="1.10.510.10:FF:000401">
    <property type="entry name" value="serine/threonine-protein kinase haspin"/>
    <property type="match status" value="1"/>
</dbReference>
<evidence type="ECO:0000256" key="6">
    <source>
        <dbReference type="ARBA" id="ARBA00022527"/>
    </source>
</evidence>
<keyword evidence="10 13" id="KW-0067">ATP-binding</keyword>
<dbReference type="GO" id="GO:0005694">
    <property type="term" value="C:chromosome"/>
    <property type="evidence" value="ECO:0007669"/>
    <property type="project" value="UniProtKB-SubCell"/>
</dbReference>
<dbReference type="GO" id="GO:0035556">
    <property type="term" value="P:intracellular signal transduction"/>
    <property type="evidence" value="ECO:0007669"/>
    <property type="project" value="TreeGrafter"/>
</dbReference>
<evidence type="ECO:0000313" key="15">
    <source>
        <dbReference type="EMBL" id="CAG9854776.1"/>
    </source>
</evidence>
<comment type="catalytic activity">
    <reaction evidence="12">
        <text>L-seryl-[protein] + ATP = O-phospho-L-seryl-[protein] + ADP + H(+)</text>
        <dbReference type="Rhea" id="RHEA:17989"/>
        <dbReference type="Rhea" id="RHEA-COMP:9863"/>
        <dbReference type="Rhea" id="RHEA-COMP:11604"/>
        <dbReference type="ChEBI" id="CHEBI:15378"/>
        <dbReference type="ChEBI" id="CHEBI:29999"/>
        <dbReference type="ChEBI" id="CHEBI:30616"/>
        <dbReference type="ChEBI" id="CHEBI:83421"/>
        <dbReference type="ChEBI" id="CHEBI:456216"/>
        <dbReference type="EC" id="2.7.11.1"/>
    </reaction>
</comment>
<organism evidence="15 16">
    <name type="scientific">Phyllotreta striolata</name>
    <name type="common">Striped flea beetle</name>
    <name type="synonym">Crioceris striolata</name>
    <dbReference type="NCBI Taxonomy" id="444603"/>
    <lineage>
        <taxon>Eukaryota</taxon>
        <taxon>Metazoa</taxon>
        <taxon>Ecdysozoa</taxon>
        <taxon>Arthropoda</taxon>
        <taxon>Hexapoda</taxon>
        <taxon>Insecta</taxon>
        <taxon>Pterygota</taxon>
        <taxon>Neoptera</taxon>
        <taxon>Endopterygota</taxon>
        <taxon>Coleoptera</taxon>
        <taxon>Polyphaga</taxon>
        <taxon>Cucujiformia</taxon>
        <taxon>Chrysomeloidea</taxon>
        <taxon>Chrysomelidae</taxon>
        <taxon>Galerucinae</taxon>
        <taxon>Alticini</taxon>
        <taxon>Phyllotreta</taxon>
    </lineage>
</organism>
<dbReference type="InterPro" id="IPR011009">
    <property type="entry name" value="Kinase-like_dom_sf"/>
</dbReference>
<keyword evidence="8 13" id="KW-0547">Nucleotide-binding</keyword>
<dbReference type="SMART" id="SM01331">
    <property type="entry name" value="DUF3635"/>
    <property type="match status" value="1"/>
</dbReference>
<dbReference type="SUPFAM" id="SSF56112">
    <property type="entry name" value="Protein kinase-like (PK-like)"/>
    <property type="match status" value="1"/>
</dbReference>
<dbReference type="OrthoDB" id="21018at2759"/>
<keyword evidence="9" id="KW-0418">Kinase</keyword>
<proteinExistence type="predicted"/>
<evidence type="ECO:0000256" key="4">
    <source>
        <dbReference type="ARBA" id="ARBA00022454"/>
    </source>
</evidence>
<dbReference type="Pfam" id="PF12330">
    <property type="entry name" value="Haspin_kinase"/>
    <property type="match status" value="1"/>
</dbReference>
<protein>
    <recommendedName>
        <fullName evidence="3">non-specific serine/threonine protein kinase</fullName>
        <ecNumber evidence="3">2.7.11.1</ecNumber>
    </recommendedName>
</protein>
<dbReference type="AlphaFoldDB" id="A0A9N9XJH9"/>
<evidence type="ECO:0000259" key="14">
    <source>
        <dbReference type="PROSITE" id="PS50011"/>
    </source>
</evidence>